<dbReference type="OrthoDB" id="4159154at2759"/>
<name>A0A9P8SIE9_9HYPO</name>
<gene>
    <name evidence="3" type="ORF">HRG_07036</name>
</gene>
<keyword evidence="2" id="KW-0472">Membrane</keyword>
<feature type="compositionally biased region" description="Polar residues" evidence="1">
    <location>
        <begin position="103"/>
        <end position="115"/>
    </location>
</feature>
<dbReference type="EMBL" id="JAIZPD010000007">
    <property type="protein sequence ID" value="KAH0961956.1"/>
    <property type="molecule type" value="Genomic_DNA"/>
</dbReference>
<feature type="compositionally biased region" description="Low complexity" evidence="1">
    <location>
        <begin position="142"/>
        <end position="172"/>
    </location>
</feature>
<evidence type="ECO:0000313" key="3">
    <source>
        <dbReference type="EMBL" id="KAH0961956.1"/>
    </source>
</evidence>
<feature type="transmembrane region" description="Helical" evidence="2">
    <location>
        <begin position="367"/>
        <end position="393"/>
    </location>
</feature>
<sequence length="411" mass="43121">MDRLQTAGRALLKRSRRKINFASISKFLLSRVIILIPLSATFVGFILVTISLFAGINKGSLEDLDIFRVSTANLGHNLVNTVFDAVSLNATALGDEILGAGTGQSSANATDNAPSLGNLLGARAAGSKDETSQTENTKLPRGLLDGLLGDPNANAAPSNAAQAPSVNGLPGLPNLPSPPQPGQTQKGQSQSPASTLNDINPLAGLINAPNPVSSAAKASGTMAPGGATNAVQGLINGATAGLGGALNQGKSQIYGAVQTVFDSAKEAIKNNLAGVGDSAADQITQRLNVSEWYSLHVIDLCQGNFEPSGTTSSPGLNTTFCNTKPANRLDSVKSLAEPFVIGPLTIDLSKTNLPETINQLVDLINGLLLGLFLLYLFRFWIGLLIFVRVTAFLKRRRQRQNEKLDYPEDIE</sequence>
<accession>A0A9P8SIE9</accession>
<protein>
    <submittedName>
        <fullName evidence="3">Uncharacterized protein</fullName>
    </submittedName>
</protein>
<dbReference type="GeneID" id="68356165"/>
<keyword evidence="2" id="KW-0812">Transmembrane</keyword>
<feature type="compositionally biased region" description="Polar residues" evidence="1">
    <location>
        <begin position="184"/>
        <end position="198"/>
    </location>
</feature>
<dbReference type="RefSeq" id="XP_044719469.1">
    <property type="nucleotide sequence ID" value="XM_044865507.1"/>
</dbReference>
<comment type="caution">
    <text evidence="3">The sequence shown here is derived from an EMBL/GenBank/DDBJ whole genome shotgun (WGS) entry which is preliminary data.</text>
</comment>
<keyword evidence="4" id="KW-1185">Reference proteome</keyword>
<feature type="transmembrane region" description="Helical" evidence="2">
    <location>
        <begin position="21"/>
        <end position="54"/>
    </location>
</feature>
<dbReference type="AlphaFoldDB" id="A0A9P8SIE9"/>
<dbReference type="Proteomes" id="UP000824596">
    <property type="component" value="Unassembled WGS sequence"/>
</dbReference>
<keyword evidence="2" id="KW-1133">Transmembrane helix</keyword>
<evidence type="ECO:0000256" key="2">
    <source>
        <dbReference type="SAM" id="Phobius"/>
    </source>
</evidence>
<evidence type="ECO:0000256" key="1">
    <source>
        <dbReference type="SAM" id="MobiDB-lite"/>
    </source>
</evidence>
<evidence type="ECO:0000313" key="4">
    <source>
        <dbReference type="Proteomes" id="UP000824596"/>
    </source>
</evidence>
<reference evidence="3" key="1">
    <citation type="submission" date="2021-09" db="EMBL/GenBank/DDBJ databases">
        <title>A high-quality genome of the endoparasitic fungus Hirsutella rhossiliensis with a comparison of Hirsutella genomes reveals transposable elements contributing to genome size variation.</title>
        <authorList>
            <person name="Lin R."/>
            <person name="Jiao Y."/>
            <person name="Sun X."/>
            <person name="Ling J."/>
            <person name="Xie B."/>
            <person name="Cheng X."/>
        </authorList>
    </citation>
    <scope>NUCLEOTIDE SEQUENCE</scope>
    <source>
        <strain evidence="3">HR02</strain>
    </source>
</reference>
<organism evidence="3 4">
    <name type="scientific">Hirsutella rhossiliensis</name>
    <dbReference type="NCBI Taxonomy" id="111463"/>
    <lineage>
        <taxon>Eukaryota</taxon>
        <taxon>Fungi</taxon>
        <taxon>Dikarya</taxon>
        <taxon>Ascomycota</taxon>
        <taxon>Pezizomycotina</taxon>
        <taxon>Sordariomycetes</taxon>
        <taxon>Hypocreomycetidae</taxon>
        <taxon>Hypocreales</taxon>
        <taxon>Ophiocordycipitaceae</taxon>
        <taxon>Hirsutella</taxon>
    </lineage>
</organism>
<proteinExistence type="predicted"/>
<feature type="region of interest" description="Disordered" evidence="1">
    <location>
        <begin position="102"/>
        <end position="203"/>
    </location>
</feature>